<sequence length="312" mass="35576">MEEEDKHSHLRPLIPFTPISTPITTQSLQNKHQHYDYNTHKNAKQFVSDNNIIIRILLLLLIAIISIWANYEASKTFHITIVNDAQDSTAGRRFALSYVSNDKATRIVQNTSSFVEHFLYPNNYRNNKINLKKHIDSVTLRLARRNLNATAIVYTAGNHRHGGGKSSNSYVIEISPMLLEDKEYNKMAIVGAVLRGMAHVWLWDGGSRAPPELVDGMVEYVAELAGFRREVVAIGGSELPECEGGLGWWWEDKDPRHVARLLYYCEKYKKGFIQRLNEALMDTWHDRVMDEVLGMPVMKLCGLHNASWVGSI</sequence>
<dbReference type="Proteomes" id="UP001367508">
    <property type="component" value="Unassembled WGS sequence"/>
</dbReference>
<dbReference type="PANTHER" id="PTHR33321:SF3">
    <property type="entry name" value="OS05G0582000 PROTEIN"/>
    <property type="match status" value="1"/>
</dbReference>
<name>A0AAN9PMH4_CANGL</name>
<evidence type="ECO:0000256" key="1">
    <source>
        <dbReference type="SAM" id="Phobius"/>
    </source>
</evidence>
<dbReference type="PANTHER" id="PTHR33321">
    <property type="match status" value="1"/>
</dbReference>
<evidence type="ECO:0000313" key="3">
    <source>
        <dbReference type="Proteomes" id="UP001367508"/>
    </source>
</evidence>
<protein>
    <submittedName>
        <fullName evidence="2">Uncharacterized protein</fullName>
    </submittedName>
</protein>
<dbReference type="EMBL" id="JAYMYQ010000011">
    <property type="protein sequence ID" value="KAK7305015.1"/>
    <property type="molecule type" value="Genomic_DNA"/>
</dbReference>
<dbReference type="InterPro" id="IPR007541">
    <property type="entry name" value="Uncharacterised_BSP"/>
</dbReference>
<evidence type="ECO:0000313" key="2">
    <source>
        <dbReference type="EMBL" id="KAK7305015.1"/>
    </source>
</evidence>
<dbReference type="AlphaFoldDB" id="A0AAN9PMH4"/>
<dbReference type="Pfam" id="PF04450">
    <property type="entry name" value="BSP"/>
    <property type="match status" value="1"/>
</dbReference>
<gene>
    <name evidence="2" type="ORF">VNO77_42913</name>
</gene>
<keyword evidence="3" id="KW-1185">Reference proteome</keyword>
<keyword evidence="1" id="KW-0472">Membrane</keyword>
<feature type="transmembrane region" description="Helical" evidence="1">
    <location>
        <begin position="52"/>
        <end position="71"/>
    </location>
</feature>
<reference evidence="2 3" key="1">
    <citation type="submission" date="2024-01" db="EMBL/GenBank/DDBJ databases">
        <title>The genomes of 5 underutilized Papilionoideae crops provide insights into root nodulation and disease resistanc.</title>
        <authorList>
            <person name="Jiang F."/>
        </authorList>
    </citation>
    <scope>NUCLEOTIDE SEQUENCE [LARGE SCALE GENOMIC DNA]</scope>
    <source>
        <strain evidence="2">LVBAO_FW01</strain>
        <tissue evidence="2">Leaves</tissue>
    </source>
</reference>
<keyword evidence="1" id="KW-0812">Transmembrane</keyword>
<organism evidence="2 3">
    <name type="scientific">Canavalia gladiata</name>
    <name type="common">Sword bean</name>
    <name type="synonym">Dolichos gladiatus</name>
    <dbReference type="NCBI Taxonomy" id="3824"/>
    <lineage>
        <taxon>Eukaryota</taxon>
        <taxon>Viridiplantae</taxon>
        <taxon>Streptophyta</taxon>
        <taxon>Embryophyta</taxon>
        <taxon>Tracheophyta</taxon>
        <taxon>Spermatophyta</taxon>
        <taxon>Magnoliopsida</taxon>
        <taxon>eudicotyledons</taxon>
        <taxon>Gunneridae</taxon>
        <taxon>Pentapetalae</taxon>
        <taxon>rosids</taxon>
        <taxon>fabids</taxon>
        <taxon>Fabales</taxon>
        <taxon>Fabaceae</taxon>
        <taxon>Papilionoideae</taxon>
        <taxon>50 kb inversion clade</taxon>
        <taxon>NPAAA clade</taxon>
        <taxon>indigoferoid/millettioid clade</taxon>
        <taxon>Phaseoleae</taxon>
        <taxon>Canavalia</taxon>
    </lineage>
</organism>
<keyword evidence="1" id="KW-1133">Transmembrane helix</keyword>
<accession>A0AAN9PMH4</accession>
<comment type="caution">
    <text evidence="2">The sequence shown here is derived from an EMBL/GenBank/DDBJ whole genome shotgun (WGS) entry which is preliminary data.</text>
</comment>
<proteinExistence type="predicted"/>